<organism evidence="2 3">
    <name type="scientific">Virgibacillus oceani</name>
    <dbReference type="NCBI Taxonomy" id="1479511"/>
    <lineage>
        <taxon>Bacteria</taxon>
        <taxon>Bacillati</taxon>
        <taxon>Bacillota</taxon>
        <taxon>Bacilli</taxon>
        <taxon>Bacillales</taxon>
        <taxon>Bacillaceae</taxon>
        <taxon>Virgibacillus</taxon>
    </lineage>
</organism>
<reference evidence="2" key="2">
    <citation type="submission" date="2020-09" db="EMBL/GenBank/DDBJ databases">
        <authorList>
            <person name="Sun Q."/>
            <person name="Zhou Y."/>
        </authorList>
    </citation>
    <scope>NUCLEOTIDE SEQUENCE</scope>
    <source>
        <strain evidence="2">CGMCC 1.12754</strain>
    </source>
</reference>
<dbReference type="PANTHER" id="PTHR43617:SF34">
    <property type="entry name" value="PUTATIVE-RELATED"/>
    <property type="match status" value="1"/>
</dbReference>
<dbReference type="PROSITE" id="PS51186">
    <property type="entry name" value="GNAT"/>
    <property type="match status" value="1"/>
</dbReference>
<accession>A0A917HKA2</accession>
<dbReference type="Gene3D" id="3.40.630.30">
    <property type="match status" value="1"/>
</dbReference>
<evidence type="ECO:0000259" key="1">
    <source>
        <dbReference type="PROSITE" id="PS51186"/>
    </source>
</evidence>
<dbReference type="SUPFAM" id="SSF55729">
    <property type="entry name" value="Acyl-CoA N-acyltransferases (Nat)"/>
    <property type="match status" value="2"/>
</dbReference>
<name>A0A917HKA2_9BACI</name>
<dbReference type="InterPro" id="IPR050276">
    <property type="entry name" value="MshD_Acetyltransferase"/>
</dbReference>
<evidence type="ECO:0000313" key="2">
    <source>
        <dbReference type="EMBL" id="GGG81375.1"/>
    </source>
</evidence>
<dbReference type="Pfam" id="PF00583">
    <property type="entry name" value="Acetyltransf_1"/>
    <property type="match status" value="1"/>
</dbReference>
<sequence length="296" mass="33221">MYKLIKGKDIPTKDAAAFIAKWNKNRKHHIGFCGTEADEIIETIDEEMTDVTFGNCFAAAIQDGQLVGLIGLDIDLEDKSAEVWGPFVDPAFDVDMAIEIWGLLNEQTQSLETISLFFNKENNLVKKFADKLEFKQKTDQIILTYSEDQLENQLIKKKEELASNDNDAFAVLHDNAFPGTYYSGKEIMERINDTQKVFVLKDKGHLAGYVYVEADPDFADGSIEFIAVDQAFRGKGYGKKLLLTAVSWLFTFESIKEITLCVSADNKGAIGLYQSAGFHLMHELYYFSKNSVAIGS</sequence>
<protein>
    <submittedName>
        <fullName evidence="2">N-acetyltransferase</fullName>
    </submittedName>
</protein>
<dbReference type="RefSeq" id="WP_188456052.1">
    <property type="nucleotide sequence ID" value="NZ_BMFR01000013.1"/>
</dbReference>
<dbReference type="InterPro" id="IPR016181">
    <property type="entry name" value="Acyl_CoA_acyltransferase"/>
</dbReference>
<dbReference type="AlphaFoldDB" id="A0A917HKA2"/>
<dbReference type="EMBL" id="BMFR01000013">
    <property type="protein sequence ID" value="GGG81375.1"/>
    <property type="molecule type" value="Genomic_DNA"/>
</dbReference>
<dbReference type="InterPro" id="IPR000182">
    <property type="entry name" value="GNAT_dom"/>
</dbReference>
<dbReference type="CDD" id="cd04301">
    <property type="entry name" value="NAT_SF"/>
    <property type="match status" value="1"/>
</dbReference>
<dbReference type="GO" id="GO:0016747">
    <property type="term" value="F:acyltransferase activity, transferring groups other than amino-acyl groups"/>
    <property type="evidence" value="ECO:0007669"/>
    <property type="project" value="InterPro"/>
</dbReference>
<comment type="caution">
    <text evidence="2">The sequence shown here is derived from an EMBL/GenBank/DDBJ whole genome shotgun (WGS) entry which is preliminary data.</text>
</comment>
<gene>
    <name evidence="2" type="ORF">GCM10011398_28520</name>
</gene>
<proteinExistence type="predicted"/>
<keyword evidence="3" id="KW-1185">Reference proteome</keyword>
<evidence type="ECO:0000313" key="3">
    <source>
        <dbReference type="Proteomes" id="UP000622860"/>
    </source>
</evidence>
<dbReference type="PANTHER" id="PTHR43617">
    <property type="entry name" value="L-AMINO ACID N-ACETYLTRANSFERASE"/>
    <property type="match status" value="1"/>
</dbReference>
<feature type="domain" description="N-acetyltransferase" evidence="1">
    <location>
        <begin position="156"/>
        <end position="296"/>
    </location>
</feature>
<dbReference type="Proteomes" id="UP000622860">
    <property type="component" value="Unassembled WGS sequence"/>
</dbReference>
<reference evidence="2" key="1">
    <citation type="journal article" date="2014" name="Int. J. Syst. Evol. Microbiol.">
        <title>Complete genome sequence of Corynebacterium casei LMG S-19264T (=DSM 44701T), isolated from a smear-ripened cheese.</title>
        <authorList>
            <consortium name="US DOE Joint Genome Institute (JGI-PGF)"/>
            <person name="Walter F."/>
            <person name="Albersmeier A."/>
            <person name="Kalinowski J."/>
            <person name="Ruckert C."/>
        </authorList>
    </citation>
    <scope>NUCLEOTIDE SEQUENCE</scope>
    <source>
        <strain evidence="2">CGMCC 1.12754</strain>
    </source>
</reference>